<evidence type="ECO:0000256" key="1">
    <source>
        <dbReference type="SAM" id="Phobius"/>
    </source>
</evidence>
<keyword evidence="3" id="KW-1185">Reference proteome</keyword>
<dbReference type="EMBL" id="WIXE01024823">
    <property type="protein sequence ID" value="KAK5965236.1"/>
    <property type="molecule type" value="Genomic_DNA"/>
</dbReference>
<comment type="caution">
    <text evidence="2">The sequence shown here is derived from an EMBL/GenBank/DDBJ whole genome shotgun (WGS) entry which is preliminary data.</text>
</comment>
<proteinExistence type="predicted"/>
<keyword evidence="1" id="KW-0812">Transmembrane</keyword>
<accession>A0AAN8IAE4</accession>
<gene>
    <name evidence="2" type="ORF">GCK32_021622</name>
</gene>
<evidence type="ECO:0000313" key="3">
    <source>
        <dbReference type="Proteomes" id="UP001331761"/>
    </source>
</evidence>
<keyword evidence="1" id="KW-0472">Membrane</keyword>
<keyword evidence="1" id="KW-1133">Transmembrane helix</keyword>
<feature type="transmembrane region" description="Helical" evidence="1">
    <location>
        <begin position="29"/>
        <end position="52"/>
    </location>
</feature>
<dbReference type="AlphaFoldDB" id="A0AAN8IAE4"/>
<reference evidence="2 3" key="1">
    <citation type="submission" date="2019-10" db="EMBL/GenBank/DDBJ databases">
        <title>Assembly and Annotation for the nematode Trichostrongylus colubriformis.</title>
        <authorList>
            <person name="Martin J."/>
        </authorList>
    </citation>
    <scope>NUCLEOTIDE SEQUENCE [LARGE SCALE GENOMIC DNA]</scope>
    <source>
        <strain evidence="2">G859</strain>
        <tissue evidence="2">Whole worm</tissue>
    </source>
</reference>
<protein>
    <submittedName>
        <fullName evidence="2">Uncharacterized protein</fullName>
    </submittedName>
</protein>
<evidence type="ECO:0000313" key="2">
    <source>
        <dbReference type="EMBL" id="KAK5965236.1"/>
    </source>
</evidence>
<name>A0AAN8IAE4_TRICO</name>
<organism evidence="2 3">
    <name type="scientific">Trichostrongylus colubriformis</name>
    <name type="common">Black scour worm</name>
    <dbReference type="NCBI Taxonomy" id="6319"/>
    <lineage>
        <taxon>Eukaryota</taxon>
        <taxon>Metazoa</taxon>
        <taxon>Ecdysozoa</taxon>
        <taxon>Nematoda</taxon>
        <taxon>Chromadorea</taxon>
        <taxon>Rhabditida</taxon>
        <taxon>Rhabditina</taxon>
        <taxon>Rhabditomorpha</taxon>
        <taxon>Strongyloidea</taxon>
        <taxon>Trichostrongylidae</taxon>
        <taxon>Trichostrongylus</taxon>
    </lineage>
</organism>
<dbReference type="Proteomes" id="UP001331761">
    <property type="component" value="Unassembled WGS sequence"/>
</dbReference>
<sequence length="56" mass="6423">MLVGSISLKCSRRFSQILKTRSTSMLNPVFPFMGGARLIIHSFFSFLNFLCFEAHH</sequence>